<reference evidence="4" key="1">
    <citation type="journal article" date="2013" name="Genetics">
        <title>The draft genome and transcriptome of Panagrellus redivivus are shaped by the harsh demands of a free-living lifestyle.</title>
        <authorList>
            <person name="Srinivasan J."/>
            <person name="Dillman A.R."/>
            <person name="Macchietto M.G."/>
            <person name="Heikkinen L."/>
            <person name="Lakso M."/>
            <person name="Fracchia K.M."/>
            <person name="Antoshechkin I."/>
            <person name="Mortazavi A."/>
            <person name="Wong G."/>
            <person name="Sternberg P.W."/>
        </authorList>
    </citation>
    <scope>NUCLEOTIDE SEQUENCE [LARGE SCALE GENOMIC DNA]</scope>
    <source>
        <strain evidence="4">MT8872</strain>
    </source>
</reference>
<dbReference type="AlphaFoldDB" id="A0A7E4V3G5"/>
<evidence type="ECO:0000313" key="5">
    <source>
        <dbReference type="WBParaSite" id="Pan_g16027.t1"/>
    </source>
</evidence>
<dbReference type="PROSITE" id="PS50041">
    <property type="entry name" value="C_TYPE_LECTIN_2"/>
    <property type="match status" value="1"/>
</dbReference>
<evidence type="ECO:0000259" key="3">
    <source>
        <dbReference type="PROSITE" id="PS50948"/>
    </source>
</evidence>
<name>A0A7E4V3G5_PANRE</name>
<accession>A0A7E4V3G5</accession>
<keyword evidence="1" id="KW-0472">Membrane</keyword>
<dbReference type="SUPFAM" id="SSF56436">
    <property type="entry name" value="C-type lectin-like"/>
    <property type="match status" value="1"/>
</dbReference>
<dbReference type="InterPro" id="IPR016186">
    <property type="entry name" value="C-type_lectin-like/link_sf"/>
</dbReference>
<feature type="domain" description="C-type lectin" evidence="2">
    <location>
        <begin position="188"/>
        <end position="292"/>
    </location>
</feature>
<organism evidence="4 5">
    <name type="scientific">Panagrellus redivivus</name>
    <name type="common">Microworm</name>
    <dbReference type="NCBI Taxonomy" id="6233"/>
    <lineage>
        <taxon>Eukaryota</taxon>
        <taxon>Metazoa</taxon>
        <taxon>Ecdysozoa</taxon>
        <taxon>Nematoda</taxon>
        <taxon>Chromadorea</taxon>
        <taxon>Rhabditida</taxon>
        <taxon>Tylenchina</taxon>
        <taxon>Panagrolaimomorpha</taxon>
        <taxon>Panagrolaimoidea</taxon>
        <taxon>Panagrolaimidae</taxon>
        <taxon>Panagrellus</taxon>
    </lineage>
</organism>
<keyword evidence="1" id="KW-1133">Transmembrane helix</keyword>
<evidence type="ECO:0000313" key="4">
    <source>
        <dbReference type="Proteomes" id="UP000492821"/>
    </source>
</evidence>
<reference evidence="5" key="2">
    <citation type="submission" date="2020-10" db="UniProtKB">
        <authorList>
            <consortium name="WormBaseParasite"/>
        </authorList>
    </citation>
    <scope>IDENTIFICATION</scope>
</reference>
<dbReference type="Gene3D" id="3.10.100.10">
    <property type="entry name" value="Mannose-Binding Protein A, subunit A"/>
    <property type="match status" value="1"/>
</dbReference>
<protein>
    <submittedName>
        <fullName evidence="5">C-type lectin domain-containing protein</fullName>
    </submittedName>
</protein>
<dbReference type="InterPro" id="IPR003609">
    <property type="entry name" value="Pan_app"/>
</dbReference>
<evidence type="ECO:0000259" key="2">
    <source>
        <dbReference type="PROSITE" id="PS50041"/>
    </source>
</evidence>
<proteinExistence type="predicted"/>
<sequence length="320" mass="35142">MAPSRNYIALYFNRFVTVVWLPFSTMNVLTVVYLICTIQLCYSTNFGNLCGYSLPAHTFASCNTVDDMSCAQLCAATDLCIGFQYVADTGDCNLFDTVRNVIATETECSFYIKTTETNMTNVIYQSQGVCPDGWTVSTSQCTLAVSEEECGQYASFLSATYSNGTCVVKKLSYTYSCSSNWTYAAETYRGNLTYVNASMKLCSENGGGYFATIHGLAEQTVYANQRASAVSAGLAIGLVPNEPNNYIVGNWSMIWYDGTSVNYNNWGPGPEIANATTSQFKVTLMTGDNQWHTNLPDQVFTDNFYHVACKADANKTISTT</sequence>
<dbReference type="Proteomes" id="UP000492821">
    <property type="component" value="Unassembled WGS sequence"/>
</dbReference>
<dbReference type="InterPro" id="IPR001304">
    <property type="entry name" value="C-type_lectin-like"/>
</dbReference>
<evidence type="ECO:0000256" key="1">
    <source>
        <dbReference type="SAM" id="Phobius"/>
    </source>
</evidence>
<keyword evidence="4" id="KW-1185">Reference proteome</keyword>
<feature type="transmembrane region" description="Helical" evidence="1">
    <location>
        <begin position="12"/>
        <end position="35"/>
    </location>
</feature>
<keyword evidence="1" id="KW-0812">Transmembrane</keyword>
<dbReference type="InterPro" id="IPR016187">
    <property type="entry name" value="CTDL_fold"/>
</dbReference>
<dbReference type="PROSITE" id="PS50948">
    <property type="entry name" value="PAN"/>
    <property type="match status" value="1"/>
</dbReference>
<dbReference type="WBParaSite" id="Pan_g16027.t1">
    <property type="protein sequence ID" value="Pan_g16027.t1"/>
    <property type="gene ID" value="Pan_g16027"/>
</dbReference>
<feature type="domain" description="Apple" evidence="3">
    <location>
        <begin position="41"/>
        <end position="115"/>
    </location>
</feature>